<dbReference type="PANTHER" id="PTHR48102:SF3">
    <property type="entry name" value="ATP-DEPENDENT PROTEASE ATPASE SUBUNIT HSLU"/>
    <property type="match status" value="1"/>
</dbReference>
<dbReference type="SUPFAM" id="SSF52540">
    <property type="entry name" value="P-loop containing nucleoside triphosphate hydrolases"/>
    <property type="match status" value="1"/>
</dbReference>
<feature type="region of interest" description="Disordered" evidence="6">
    <location>
        <begin position="157"/>
        <end position="176"/>
    </location>
</feature>
<evidence type="ECO:0000256" key="1">
    <source>
        <dbReference type="ARBA" id="ARBA00009771"/>
    </source>
</evidence>
<dbReference type="InterPro" id="IPR027417">
    <property type="entry name" value="P-loop_NTPase"/>
</dbReference>
<dbReference type="PANTHER" id="PTHR48102">
    <property type="entry name" value="ATP-DEPENDENT CLP PROTEASE ATP-BINDING SUBUNIT CLPX-LIKE, MITOCHONDRIAL-RELATED"/>
    <property type="match status" value="1"/>
</dbReference>
<dbReference type="EMBL" id="RZTZ01000001">
    <property type="protein sequence ID" value="RVT67804.1"/>
    <property type="molecule type" value="Genomic_DNA"/>
</dbReference>
<keyword evidence="4 5" id="KW-0143">Chaperone</keyword>
<feature type="domain" description="AAA+ ATPase" evidence="7">
    <location>
        <begin position="52"/>
        <end position="362"/>
    </location>
</feature>
<evidence type="ECO:0000256" key="4">
    <source>
        <dbReference type="ARBA" id="ARBA00023186"/>
    </source>
</evidence>
<evidence type="ECO:0000256" key="6">
    <source>
        <dbReference type="SAM" id="MobiDB-lite"/>
    </source>
</evidence>
<accession>A0A3S2W7G7</accession>
<keyword evidence="5" id="KW-0963">Cytoplasm</keyword>
<evidence type="ECO:0000256" key="3">
    <source>
        <dbReference type="ARBA" id="ARBA00022840"/>
    </source>
</evidence>
<dbReference type="Pfam" id="PF00004">
    <property type="entry name" value="AAA"/>
    <property type="match status" value="1"/>
</dbReference>
<dbReference type="GO" id="GO:0016887">
    <property type="term" value="F:ATP hydrolysis activity"/>
    <property type="evidence" value="ECO:0007669"/>
    <property type="project" value="InterPro"/>
</dbReference>
<evidence type="ECO:0000259" key="8">
    <source>
        <dbReference type="SMART" id="SM01086"/>
    </source>
</evidence>
<dbReference type="InterPro" id="IPR019489">
    <property type="entry name" value="Clp_ATPase_C"/>
</dbReference>
<dbReference type="NCBIfam" id="NF003544">
    <property type="entry name" value="PRK05201.1"/>
    <property type="match status" value="1"/>
</dbReference>
<dbReference type="InterPro" id="IPR004491">
    <property type="entry name" value="HslU"/>
</dbReference>
<evidence type="ECO:0000259" key="7">
    <source>
        <dbReference type="SMART" id="SM00382"/>
    </source>
</evidence>
<feature type="binding site" evidence="5">
    <location>
        <position position="419"/>
    </location>
    <ligand>
        <name>ATP</name>
        <dbReference type="ChEBI" id="CHEBI:30616"/>
    </ligand>
</feature>
<dbReference type="Gene3D" id="1.10.8.60">
    <property type="match status" value="1"/>
</dbReference>
<comment type="function">
    <text evidence="5">ATPase subunit of a proteasome-like degradation complex; this subunit has chaperone activity. The binding of ATP and its subsequent hydrolysis by HslU are essential for unfolding of protein substrates subsequently hydrolyzed by HslV. HslU recognizes the N-terminal part of its protein substrates and unfolds these before they are guided to HslV for hydrolysis.</text>
</comment>
<comment type="similarity">
    <text evidence="1 5">Belongs to the ClpX chaperone family. HslU subfamily.</text>
</comment>
<dbReference type="Pfam" id="PF07724">
    <property type="entry name" value="AAA_2"/>
    <property type="match status" value="1"/>
</dbReference>
<keyword evidence="3 5" id="KW-0067">ATP-binding</keyword>
<keyword evidence="2 5" id="KW-0547">Nucleotide-binding</keyword>
<proteinExistence type="inferred from homology"/>
<dbReference type="HAMAP" id="MF_00249">
    <property type="entry name" value="HslU"/>
    <property type="match status" value="1"/>
</dbReference>
<feature type="binding site" evidence="5">
    <location>
        <position position="347"/>
    </location>
    <ligand>
        <name>ATP</name>
        <dbReference type="ChEBI" id="CHEBI:30616"/>
    </ligand>
</feature>
<protein>
    <recommendedName>
        <fullName evidence="5">ATP-dependent protease ATPase subunit HslU</fullName>
    </recommendedName>
    <alternativeName>
        <fullName evidence="5">Unfoldase HslU</fullName>
    </alternativeName>
</protein>
<evidence type="ECO:0000256" key="5">
    <source>
        <dbReference type="HAMAP-Rule" id="MF_00249"/>
    </source>
</evidence>
<dbReference type="NCBIfam" id="TIGR00390">
    <property type="entry name" value="hslU"/>
    <property type="match status" value="1"/>
</dbReference>
<keyword evidence="10" id="KW-1185">Reference proteome</keyword>
<reference evidence="9 10" key="1">
    <citation type="submission" date="2019-01" db="EMBL/GenBank/DDBJ databases">
        <title>Bacillus sp. M5HDSG1-1, whole genome shotgun sequence.</title>
        <authorList>
            <person name="Tuo L."/>
        </authorList>
    </citation>
    <scope>NUCLEOTIDE SEQUENCE [LARGE SCALE GENOMIC DNA]</scope>
    <source>
        <strain evidence="9 10">M5HDSG1-1</strain>
    </source>
</reference>
<dbReference type="FunFam" id="3.40.50.300:FF:000220">
    <property type="entry name" value="ATP-dependent protease ATPase subunit HslU"/>
    <property type="match status" value="1"/>
</dbReference>
<dbReference type="GeneID" id="87615250"/>
<dbReference type="InterPro" id="IPR003593">
    <property type="entry name" value="AAA+_ATPase"/>
</dbReference>
<comment type="subunit">
    <text evidence="5">A double ring-shaped homohexamer of HslV is capped on each side by a ring-shaped HslU homohexamer. The assembly of the HslU/HslV complex is dependent on binding of ATP.</text>
</comment>
<dbReference type="Gene3D" id="1.10.8.10">
    <property type="entry name" value="DNA helicase RuvA subunit, C-terminal domain"/>
    <property type="match status" value="2"/>
</dbReference>
<organism evidence="9 10">
    <name type="scientific">Niallia taxi</name>
    <dbReference type="NCBI Taxonomy" id="2499688"/>
    <lineage>
        <taxon>Bacteria</taxon>
        <taxon>Bacillati</taxon>
        <taxon>Bacillota</taxon>
        <taxon>Bacilli</taxon>
        <taxon>Bacillales</taxon>
        <taxon>Bacillaceae</taxon>
        <taxon>Niallia</taxon>
    </lineage>
</organism>
<name>A0A3S2W7G7_9BACI</name>
<dbReference type="SMART" id="SM00382">
    <property type="entry name" value="AAA"/>
    <property type="match status" value="1"/>
</dbReference>
<feature type="binding site" evidence="5">
    <location>
        <position position="281"/>
    </location>
    <ligand>
        <name>ATP</name>
        <dbReference type="ChEBI" id="CHEBI:30616"/>
    </ligand>
</feature>
<dbReference type="CDD" id="cd19498">
    <property type="entry name" value="RecA-like_HslU"/>
    <property type="match status" value="1"/>
</dbReference>
<dbReference type="GO" id="GO:0008233">
    <property type="term" value="F:peptidase activity"/>
    <property type="evidence" value="ECO:0007669"/>
    <property type="project" value="InterPro"/>
</dbReference>
<dbReference type="Pfam" id="PF10431">
    <property type="entry name" value="ClpB_D2-small"/>
    <property type="match status" value="1"/>
</dbReference>
<sequence length="469" mass="52786">MNKNTSLTPRQIVERLDQYIVGQKDAKKAVAIALRNRFRRGLLDEKLRDEISPKNILMMGPTGVGKTEIARRIAKIVSAPFVKVEATKFTEVGYVGRDVESMVRDLVETSVRIIKEEKMVQVKERAESAANNRLVDLMMPSSAKKQKNYSNPLEMLFGGGNSETQTEEPTVEESSRYEKRKVLKEKLALGELENETITVEVDEQQPSMFDMLQGSGMEQMGMNMQDALSSFMPKKKKKRKLTVREARIVLTNEEAQKLIDMDEVTQEAVVRAEQMGIIFIDEIDKIASKSNGGSSADVSREGVQRDILPVVEGSTIVTKYGSVKTDHILFIAAGAFHISKPSDLIPELQGRFPIRVELGKLTVDDFYRILVEPDNALIKQYQALLQTEGIEIEFSDDAIRKIAEVAYEVNQNTDNIGARRLHTILEKLLEDLSFEAPEITMDKVSITPQYVEEKLGAIARNKDLSQFIL</sequence>
<dbReference type="Gene3D" id="3.40.50.300">
    <property type="entry name" value="P-loop containing nucleotide triphosphate hydrolases"/>
    <property type="match status" value="2"/>
</dbReference>
<evidence type="ECO:0000313" key="9">
    <source>
        <dbReference type="EMBL" id="RVT67804.1"/>
    </source>
</evidence>
<dbReference type="GO" id="GO:0005524">
    <property type="term" value="F:ATP binding"/>
    <property type="evidence" value="ECO:0007669"/>
    <property type="project" value="UniProtKB-UniRule"/>
</dbReference>
<dbReference type="GO" id="GO:0009376">
    <property type="term" value="C:HslUV protease complex"/>
    <property type="evidence" value="ECO:0007669"/>
    <property type="project" value="UniProtKB-UniRule"/>
</dbReference>
<dbReference type="SMART" id="SM01086">
    <property type="entry name" value="ClpB_D2-small"/>
    <property type="match status" value="1"/>
</dbReference>
<dbReference type="InterPro" id="IPR050052">
    <property type="entry name" value="ATP-dep_Clp_protease_ClpX"/>
</dbReference>
<dbReference type="GO" id="GO:0036402">
    <property type="term" value="F:proteasome-activating activity"/>
    <property type="evidence" value="ECO:0007669"/>
    <property type="project" value="UniProtKB-UniRule"/>
</dbReference>
<feature type="binding site" evidence="5">
    <location>
        <position position="21"/>
    </location>
    <ligand>
        <name>ATP</name>
        <dbReference type="ChEBI" id="CHEBI:30616"/>
    </ligand>
</feature>
<comment type="caution">
    <text evidence="9">The sequence shown here is derived from an EMBL/GenBank/DDBJ whole genome shotgun (WGS) entry which is preliminary data.</text>
</comment>
<evidence type="ECO:0000313" key="10">
    <source>
        <dbReference type="Proteomes" id="UP000288024"/>
    </source>
</evidence>
<comment type="subcellular location">
    <subcellularLocation>
        <location evidence="5">Cytoplasm</location>
    </subcellularLocation>
</comment>
<evidence type="ECO:0000256" key="2">
    <source>
        <dbReference type="ARBA" id="ARBA00022741"/>
    </source>
</evidence>
<feature type="domain" description="Clp ATPase C-terminal" evidence="8">
    <location>
        <begin position="361"/>
        <end position="455"/>
    </location>
</feature>
<dbReference type="RefSeq" id="WP_127736632.1">
    <property type="nucleotide sequence ID" value="NZ_CAJCKN010000045.1"/>
</dbReference>
<gene>
    <name evidence="5 9" type="primary">hslU</name>
    <name evidence="9" type="ORF">EM808_01110</name>
</gene>
<dbReference type="AlphaFoldDB" id="A0A3S2W7G7"/>
<dbReference type="Proteomes" id="UP000288024">
    <property type="component" value="Unassembled WGS sequence"/>
</dbReference>
<dbReference type="GO" id="GO:0043335">
    <property type="term" value="P:protein unfolding"/>
    <property type="evidence" value="ECO:0007669"/>
    <property type="project" value="UniProtKB-UniRule"/>
</dbReference>
<dbReference type="InterPro" id="IPR003959">
    <property type="entry name" value="ATPase_AAA_core"/>
</dbReference>
<feature type="binding site" evidence="5">
    <location>
        <begin position="63"/>
        <end position="68"/>
    </location>
    <ligand>
        <name>ATP</name>
        <dbReference type="ChEBI" id="CHEBI:30616"/>
    </ligand>
</feature>